<keyword evidence="1" id="KW-0456">Lyase</keyword>
<dbReference type="GO" id="GO:0003861">
    <property type="term" value="F:3-isopropylmalate dehydratase activity"/>
    <property type="evidence" value="ECO:0007669"/>
    <property type="project" value="UniProtKB-EC"/>
</dbReference>
<accession>A0A5R1YJN5</accession>
<proteinExistence type="predicted"/>
<dbReference type="EC" id="4.2.1.33" evidence="1"/>
<protein>
    <submittedName>
        <fullName evidence="1">3-isopropylmalate dehydratase small subunit</fullName>
        <ecNumber evidence="1">4.2.1.33</ecNumber>
    </submittedName>
</protein>
<gene>
    <name evidence="1" type="primary">leuD</name>
    <name evidence="1" type="ORF">C9E96_09800</name>
</gene>
<dbReference type="Proteomes" id="UP000297769">
    <property type="component" value="Unassembled WGS sequence"/>
</dbReference>
<evidence type="ECO:0000313" key="1">
    <source>
        <dbReference type="EMBL" id="TGC68864.1"/>
    </source>
</evidence>
<sequence>MAEKYTQHTGLVVPLAAANVVTDACVSCSLLRAA</sequence>
<dbReference type="EMBL" id="PYJX01000113">
    <property type="protein sequence ID" value="TGC68864.1"/>
    <property type="molecule type" value="Genomic_DNA"/>
</dbReference>
<feature type="non-terminal residue" evidence="1">
    <location>
        <position position="34"/>
    </location>
</feature>
<dbReference type="AlphaFoldDB" id="A0A5R1YJN5"/>
<organism evidence="1 2">
    <name type="scientific">Salmonella infantis</name>
    <dbReference type="NCBI Taxonomy" id="595"/>
    <lineage>
        <taxon>Bacteria</taxon>
        <taxon>Pseudomonadati</taxon>
        <taxon>Pseudomonadota</taxon>
        <taxon>Gammaproteobacteria</taxon>
        <taxon>Enterobacterales</taxon>
        <taxon>Enterobacteriaceae</taxon>
        <taxon>Salmonella</taxon>
    </lineage>
</organism>
<name>A0A5R1YJN5_SALIN</name>
<evidence type="ECO:0000313" key="2">
    <source>
        <dbReference type="Proteomes" id="UP000297769"/>
    </source>
</evidence>
<reference evidence="1 2" key="1">
    <citation type="submission" date="2018-03" db="EMBL/GenBank/DDBJ databases">
        <title>Non-Typhoidal Salmonella genome sequencing and assembly.</title>
        <authorList>
            <person name="Matchawe C."/>
        </authorList>
    </citation>
    <scope>NUCLEOTIDE SEQUENCE [LARGE SCALE GENOMIC DNA]</scope>
    <source>
        <strain evidence="1 2">88sa</strain>
    </source>
</reference>
<comment type="caution">
    <text evidence="1">The sequence shown here is derived from an EMBL/GenBank/DDBJ whole genome shotgun (WGS) entry which is preliminary data.</text>
</comment>